<protein>
    <submittedName>
        <fullName evidence="1">Type I-E CRISPR-associated protein Cas6/Cse3/CasE</fullName>
    </submittedName>
</protein>
<name>A0ABY8QSA0_9MICO</name>
<dbReference type="SUPFAM" id="SSF117987">
    <property type="entry name" value="CRISPR-associated protein"/>
    <property type="match status" value="2"/>
</dbReference>
<proteinExistence type="predicted"/>
<dbReference type="SMART" id="SM01101">
    <property type="entry name" value="CRISPR_assoc"/>
    <property type="match status" value="1"/>
</dbReference>
<dbReference type="EMBL" id="CP090958">
    <property type="protein sequence ID" value="WGW11281.1"/>
    <property type="molecule type" value="Genomic_DNA"/>
</dbReference>
<organism evidence="1 2">
    <name type="scientific">Saxibacter everestensis</name>
    <dbReference type="NCBI Taxonomy" id="2909229"/>
    <lineage>
        <taxon>Bacteria</taxon>
        <taxon>Bacillati</taxon>
        <taxon>Actinomycetota</taxon>
        <taxon>Actinomycetes</taxon>
        <taxon>Micrococcales</taxon>
        <taxon>Brevibacteriaceae</taxon>
        <taxon>Saxibacter</taxon>
    </lineage>
</organism>
<dbReference type="Pfam" id="PF08798">
    <property type="entry name" value="CRISPR_assoc"/>
    <property type="match status" value="1"/>
</dbReference>
<evidence type="ECO:0000313" key="2">
    <source>
        <dbReference type="Proteomes" id="UP001209083"/>
    </source>
</evidence>
<dbReference type="Gene3D" id="3.30.70.1200">
    <property type="entry name" value="Crispr-associated protein, domain 1"/>
    <property type="match status" value="1"/>
</dbReference>
<dbReference type="Gene3D" id="3.30.70.1210">
    <property type="entry name" value="Crispr-associated protein, domain 2"/>
    <property type="match status" value="1"/>
</dbReference>
<evidence type="ECO:0000313" key="1">
    <source>
        <dbReference type="EMBL" id="WGW11281.1"/>
    </source>
</evidence>
<dbReference type="Proteomes" id="UP001209083">
    <property type="component" value="Chromosome"/>
</dbReference>
<gene>
    <name evidence="1" type="primary">cas6e</name>
    <name evidence="1" type="ORF">LWF01_14460</name>
</gene>
<reference evidence="1 2" key="1">
    <citation type="submission" date="2023-05" db="EMBL/GenBank/DDBJ databases">
        <title>Lithophilousrod everest ZFBP1038 complete genpme.</title>
        <authorList>
            <person name="Tian M."/>
        </authorList>
    </citation>
    <scope>NUCLEOTIDE SEQUENCE [LARGE SCALE GENOMIC DNA]</scope>
    <source>
        <strain evidence="1 2">ZFBP1038</strain>
    </source>
</reference>
<dbReference type="RefSeq" id="WP_349638066.1">
    <property type="nucleotide sequence ID" value="NZ_CP090958.1"/>
</dbReference>
<dbReference type="NCBIfam" id="TIGR01907">
    <property type="entry name" value="casE_Cse3"/>
    <property type="match status" value="1"/>
</dbReference>
<keyword evidence="2" id="KW-1185">Reference proteome</keyword>
<dbReference type="CDD" id="cd09727">
    <property type="entry name" value="Cas6_I-E"/>
    <property type="match status" value="1"/>
</dbReference>
<sequence>MFLTRFDINPRRRGAAKLLTSPHAMHAAVESGFPPSPPGEQGRVLWRLDADGDRATLYIASPRRPDLTHLVEQAGWPTTQSWLTRDYQPLLSRISVGQTWAFRLTANPVRNIRSEGATRGKPVGHVTAAQQEQWLLDRSEVAGFEIPTTADKSPAVAITKRDTLKFRRGESTVTLRIARFDGVLRVTDRERFVGTLINGLGRAKGYGCGLITLASPPE</sequence>
<dbReference type="InterPro" id="IPR010179">
    <property type="entry name" value="CRISPR-assoc_prot_Cse3"/>
</dbReference>
<accession>A0ABY8QSA0</accession>